<organism evidence="1">
    <name type="scientific">Lepeophtheirus salmonis</name>
    <name type="common">Salmon louse</name>
    <name type="synonym">Caligus salmonis</name>
    <dbReference type="NCBI Taxonomy" id="72036"/>
    <lineage>
        <taxon>Eukaryota</taxon>
        <taxon>Metazoa</taxon>
        <taxon>Ecdysozoa</taxon>
        <taxon>Arthropoda</taxon>
        <taxon>Crustacea</taxon>
        <taxon>Multicrustacea</taxon>
        <taxon>Hexanauplia</taxon>
        <taxon>Copepoda</taxon>
        <taxon>Siphonostomatoida</taxon>
        <taxon>Caligidae</taxon>
        <taxon>Lepeophtheirus</taxon>
    </lineage>
</organism>
<reference evidence="1" key="1">
    <citation type="submission" date="2014-05" db="EMBL/GenBank/DDBJ databases">
        <authorList>
            <person name="Chronopoulou M."/>
        </authorList>
    </citation>
    <scope>NUCLEOTIDE SEQUENCE</scope>
    <source>
        <tissue evidence="1">Whole organism</tissue>
    </source>
</reference>
<accession>A0A0K2UK62</accession>
<name>A0A0K2UK62_LEPSM</name>
<evidence type="ECO:0000313" key="1">
    <source>
        <dbReference type="EMBL" id="CDW38669.1"/>
    </source>
</evidence>
<dbReference type="EMBL" id="HACA01021308">
    <property type="protein sequence ID" value="CDW38669.1"/>
    <property type="molecule type" value="Transcribed_RNA"/>
</dbReference>
<proteinExistence type="predicted"/>
<sequence length="10" mass="1255">MNYINNLNFI</sequence>
<protein>
    <submittedName>
        <fullName evidence="1">Uncharacterized protein</fullName>
    </submittedName>
</protein>